<organism evidence="2 3">
    <name type="scientific">Hyaloscypha hepaticicola</name>
    <dbReference type="NCBI Taxonomy" id="2082293"/>
    <lineage>
        <taxon>Eukaryota</taxon>
        <taxon>Fungi</taxon>
        <taxon>Dikarya</taxon>
        <taxon>Ascomycota</taxon>
        <taxon>Pezizomycotina</taxon>
        <taxon>Leotiomycetes</taxon>
        <taxon>Helotiales</taxon>
        <taxon>Hyaloscyphaceae</taxon>
        <taxon>Hyaloscypha</taxon>
    </lineage>
</organism>
<sequence>MSKDVNQCPTTRLVHADTLSLQEVRLDRMPRYLALSHVWSEGLFPPTMVHNMTESRGLQMIQAALHQNFRNIKHFWVDTWCIDQNDEDDKYRQIPQMGAIYRKAEAVLVTVNQELSFRQDEVDEILDHLREAIDLVNGADVWSIERIKYLASEEVVSYAIKAFKIIQKLGASPWCTRMWCVQEYVLAKTVVWIGRDHQPIHVENAALRALTELPTMSAIQEYRDDAEFNRILSLFATLSTFKKRGFDATRIMEAPLGRAATFEEDEIYALMEASGVTIAAEKSCSKANLWKSWWETAIRGGNLRWALLINGGSWPGLVISEE</sequence>
<gene>
    <name evidence="2" type="ORF">NA56DRAFT_574126</name>
</gene>
<accession>A0A2J6Q283</accession>
<evidence type="ECO:0000259" key="1">
    <source>
        <dbReference type="Pfam" id="PF06985"/>
    </source>
</evidence>
<dbReference type="AlphaFoldDB" id="A0A2J6Q283"/>
<dbReference type="EMBL" id="KZ613485">
    <property type="protein sequence ID" value="PMD20391.1"/>
    <property type="molecule type" value="Genomic_DNA"/>
</dbReference>
<evidence type="ECO:0000313" key="3">
    <source>
        <dbReference type="Proteomes" id="UP000235672"/>
    </source>
</evidence>
<dbReference type="PANTHER" id="PTHR24148">
    <property type="entry name" value="ANKYRIN REPEAT DOMAIN-CONTAINING PROTEIN 39 HOMOLOG-RELATED"/>
    <property type="match status" value="1"/>
</dbReference>
<evidence type="ECO:0000313" key="2">
    <source>
        <dbReference type="EMBL" id="PMD20391.1"/>
    </source>
</evidence>
<dbReference type="STRING" id="1745343.A0A2J6Q283"/>
<dbReference type="Proteomes" id="UP000235672">
    <property type="component" value="Unassembled WGS sequence"/>
</dbReference>
<proteinExistence type="predicted"/>
<keyword evidence="3" id="KW-1185">Reference proteome</keyword>
<dbReference type="OrthoDB" id="2157530at2759"/>
<reference evidence="2 3" key="1">
    <citation type="submission" date="2016-05" db="EMBL/GenBank/DDBJ databases">
        <title>A degradative enzymes factory behind the ericoid mycorrhizal symbiosis.</title>
        <authorList>
            <consortium name="DOE Joint Genome Institute"/>
            <person name="Martino E."/>
            <person name="Morin E."/>
            <person name="Grelet G."/>
            <person name="Kuo A."/>
            <person name="Kohler A."/>
            <person name="Daghino S."/>
            <person name="Barry K."/>
            <person name="Choi C."/>
            <person name="Cichocki N."/>
            <person name="Clum A."/>
            <person name="Copeland A."/>
            <person name="Hainaut M."/>
            <person name="Haridas S."/>
            <person name="Labutti K."/>
            <person name="Lindquist E."/>
            <person name="Lipzen A."/>
            <person name="Khouja H.-R."/>
            <person name="Murat C."/>
            <person name="Ohm R."/>
            <person name="Olson A."/>
            <person name="Spatafora J."/>
            <person name="Veneault-Fourrey C."/>
            <person name="Henrissat B."/>
            <person name="Grigoriev I."/>
            <person name="Martin F."/>
            <person name="Perotto S."/>
        </authorList>
    </citation>
    <scope>NUCLEOTIDE SEQUENCE [LARGE SCALE GENOMIC DNA]</scope>
    <source>
        <strain evidence="2 3">UAMH 7357</strain>
    </source>
</reference>
<name>A0A2J6Q283_9HELO</name>
<protein>
    <submittedName>
        <fullName evidence="2">HET-domain-containing protein</fullName>
    </submittedName>
</protein>
<feature type="domain" description="Heterokaryon incompatibility" evidence="1">
    <location>
        <begin position="32"/>
        <end position="183"/>
    </location>
</feature>
<feature type="non-terminal residue" evidence="2">
    <location>
        <position position="322"/>
    </location>
</feature>
<dbReference type="PANTHER" id="PTHR24148:SF73">
    <property type="entry name" value="HET DOMAIN PROTEIN (AFU_ORTHOLOGUE AFUA_8G01020)"/>
    <property type="match status" value="1"/>
</dbReference>
<dbReference type="Pfam" id="PF06985">
    <property type="entry name" value="HET"/>
    <property type="match status" value="1"/>
</dbReference>
<dbReference type="InterPro" id="IPR052895">
    <property type="entry name" value="HetReg/Transcr_Mod"/>
</dbReference>
<dbReference type="InterPro" id="IPR010730">
    <property type="entry name" value="HET"/>
</dbReference>